<dbReference type="InterPro" id="IPR036263">
    <property type="entry name" value="Chorismate_II_sf"/>
</dbReference>
<reference evidence="4 5" key="1">
    <citation type="journal article" date="2018" name="PLoS Genet.">
        <title>Population sequencing reveals clonal diversity and ancestral inbreeding in the grapevine cultivar Chardonnay.</title>
        <authorList>
            <person name="Roach M.J."/>
            <person name="Johnson D.L."/>
            <person name="Bohlmann J."/>
            <person name="van Vuuren H.J."/>
            <person name="Jones S.J."/>
            <person name="Pretorius I.S."/>
            <person name="Schmidt S.A."/>
            <person name="Borneman A.R."/>
        </authorList>
    </citation>
    <scope>NUCLEOTIDE SEQUENCE [LARGE SCALE GENOMIC DNA]</scope>
    <source>
        <strain evidence="5">cv. Chardonnay</strain>
        <tissue evidence="4">Leaf</tissue>
    </source>
</reference>
<evidence type="ECO:0000313" key="5">
    <source>
        <dbReference type="Proteomes" id="UP000288805"/>
    </source>
</evidence>
<keyword evidence="3" id="KW-0413">Isomerase</keyword>
<evidence type="ECO:0000256" key="3">
    <source>
        <dbReference type="ARBA" id="ARBA00023235"/>
    </source>
</evidence>
<dbReference type="PROSITE" id="PS51169">
    <property type="entry name" value="CHORISMATE_MUT_3"/>
    <property type="match status" value="1"/>
</dbReference>
<evidence type="ECO:0000256" key="2">
    <source>
        <dbReference type="ARBA" id="ARBA00012404"/>
    </source>
</evidence>
<sequence length="162" mass="18469">MFSSTPNNPPISTSNPLKSSPPNLRIAILITPNLIPKSLPKKLSFIQASAFSPISYPHKERVDARESYTLDSIRHFLIRQEDSIIFSLLERAQYCYNADTYGHHAFSKDGFHGSLVEFMVKETEKLHAQMGRYDSPKEHPFFPAQLPKPMLPPLKYPQHAFS</sequence>
<dbReference type="GO" id="GO:0004106">
    <property type="term" value="F:chorismate mutase activity"/>
    <property type="evidence" value="ECO:0007669"/>
    <property type="project" value="UniProtKB-EC"/>
</dbReference>
<dbReference type="InterPro" id="IPR008238">
    <property type="entry name" value="Chorismate_mutase_AroQ_euk"/>
</dbReference>
<protein>
    <recommendedName>
        <fullName evidence="2">chorismate mutase</fullName>
        <ecNumber evidence="2">5.4.99.5</ecNumber>
    </recommendedName>
</protein>
<name>A0A438C9F0_VITVI</name>
<accession>A0A438C9F0</accession>
<dbReference type="Proteomes" id="UP000288805">
    <property type="component" value="Unassembled WGS sequence"/>
</dbReference>
<proteinExistence type="predicted"/>
<dbReference type="Gene3D" id="1.10.590.10">
    <property type="entry name" value="Chorismate mutase, AroQ class superfamily, eukaryotic"/>
    <property type="match status" value="1"/>
</dbReference>
<dbReference type="GO" id="GO:0046417">
    <property type="term" value="P:chorismate metabolic process"/>
    <property type="evidence" value="ECO:0007669"/>
    <property type="project" value="InterPro"/>
</dbReference>
<evidence type="ECO:0000313" key="4">
    <source>
        <dbReference type="EMBL" id="RVW19883.1"/>
    </source>
</evidence>
<dbReference type="UniPathway" id="UPA00120">
    <property type="reaction ID" value="UER00203"/>
</dbReference>
<comment type="caution">
    <text evidence="4">The sequence shown here is derived from an EMBL/GenBank/DDBJ whole genome shotgun (WGS) entry which is preliminary data.</text>
</comment>
<evidence type="ECO:0000256" key="1">
    <source>
        <dbReference type="ARBA" id="ARBA00000824"/>
    </source>
</evidence>
<comment type="catalytic activity">
    <reaction evidence="1">
        <text>chorismate = prephenate</text>
        <dbReference type="Rhea" id="RHEA:13897"/>
        <dbReference type="ChEBI" id="CHEBI:29748"/>
        <dbReference type="ChEBI" id="CHEBI:29934"/>
        <dbReference type="EC" id="5.4.99.5"/>
    </reaction>
</comment>
<dbReference type="GO" id="GO:0009073">
    <property type="term" value="P:aromatic amino acid family biosynthetic process"/>
    <property type="evidence" value="ECO:0007669"/>
    <property type="project" value="InterPro"/>
</dbReference>
<gene>
    <name evidence="4" type="primary">CM1_0</name>
    <name evidence="4" type="ORF">CK203_114567</name>
</gene>
<organism evidence="4 5">
    <name type="scientific">Vitis vinifera</name>
    <name type="common">Grape</name>
    <dbReference type="NCBI Taxonomy" id="29760"/>
    <lineage>
        <taxon>Eukaryota</taxon>
        <taxon>Viridiplantae</taxon>
        <taxon>Streptophyta</taxon>
        <taxon>Embryophyta</taxon>
        <taxon>Tracheophyta</taxon>
        <taxon>Spermatophyta</taxon>
        <taxon>Magnoliopsida</taxon>
        <taxon>eudicotyledons</taxon>
        <taxon>Gunneridae</taxon>
        <taxon>Pentapetalae</taxon>
        <taxon>rosids</taxon>
        <taxon>Vitales</taxon>
        <taxon>Vitaceae</taxon>
        <taxon>Viteae</taxon>
        <taxon>Vitis</taxon>
    </lineage>
</organism>
<dbReference type="SUPFAM" id="SSF48600">
    <property type="entry name" value="Chorismate mutase II"/>
    <property type="match status" value="1"/>
</dbReference>
<dbReference type="PANTHER" id="PTHR21145:SF15">
    <property type="entry name" value="CHORISMATE MUTASE 3, CHLOROPLASTIC"/>
    <property type="match status" value="1"/>
</dbReference>
<dbReference type="EMBL" id="QGNW01002423">
    <property type="protein sequence ID" value="RVW19883.1"/>
    <property type="molecule type" value="Genomic_DNA"/>
</dbReference>
<dbReference type="EC" id="5.4.99.5" evidence="2"/>
<dbReference type="PANTHER" id="PTHR21145">
    <property type="entry name" value="CHORISMATE MUTASE"/>
    <property type="match status" value="1"/>
</dbReference>
<dbReference type="InterPro" id="IPR037039">
    <property type="entry name" value="CM_AroQ_sf_eucaryotic"/>
</dbReference>
<dbReference type="AlphaFoldDB" id="A0A438C9F0"/>